<keyword evidence="4 7" id="KW-1133">Transmembrane helix</keyword>
<keyword evidence="9" id="KW-1185">Reference proteome</keyword>
<evidence type="ECO:0000256" key="4">
    <source>
        <dbReference type="ARBA" id="ARBA00022989"/>
    </source>
</evidence>
<gene>
    <name evidence="8" type="ORF">GJ744_010515</name>
</gene>
<proteinExistence type="inferred from homology"/>
<keyword evidence="3 7" id="KW-0812">Transmembrane</keyword>
<feature type="region of interest" description="Disordered" evidence="6">
    <location>
        <begin position="1"/>
        <end position="71"/>
    </location>
</feature>
<evidence type="ECO:0000256" key="7">
    <source>
        <dbReference type="SAM" id="Phobius"/>
    </source>
</evidence>
<name>A0A8H7ARP6_9EURO</name>
<dbReference type="Proteomes" id="UP000606974">
    <property type="component" value="Unassembled WGS sequence"/>
</dbReference>
<sequence>MIETPFLRPDPSHDPVGREHSACNHLSTPVTVRTSDRDDVFQVNPGERSTEDSIVEPELTKGATNGDDNGGFLGFRKKIEALEDSSQARTLQDGHRPAVAKGYDQLDHGRSSEVHHGDTVRIMEMLPVSPPSALREGNGPSPAADTDYGKPLEKLKRRCSQVDSISQTSQKEKVFKLTPERIHELTSSPQSLPLRALSSSISQLGVSTLPSPSFDLSADSQPESGATANDNDCEVAGSPDTTHAVTERSASNMSDNSAPTPDTLLPVPRAAHFARASSNSSSIKGKRSPHFRPGTADRRDSKHTPTPLSFDDGKLAGVVPTKMEDLIPSPIPKTIPLPPMSLPTYLQLELSSHRPSPLYIHRSVTSDFPYESSRVKMERLLNFLLLPPQLEQVLWFGTVACLDAWLYTFTILPLRLLKSFYILGQSWATNLGAEIKFVSSFIYTGTGRMWKRRRTRGNSAPKVKLDAQGSAIAEKHEKQDSARLNGSVHGIIGKRRASLSKRNPTHESGERERRHRRNKSVPSALLPDDKADILKGLLIITTCLILMRLDASRMYHWIRGQAAVKLYVIYNVLEVGDRLLSALGQDVLECLFSREALERAPDGHSKVLRPFWLFLMALAYTVSHSTALFYQVITLNVAVNSYSNALITLLMSNQFVEIKSTVFKKFEKENLFQLTCADVVERFQLWLMLLIIASRNIVETGGLSAGLGAFGSSSSLFLPTTTNSSDPMNTPPLSAASILPRSFTLLPNMLSSLTAYAPGIGHVLGPFLVVLGSEMLVDWLKHSYINKFNNTRPAIYGRFLDVLAKDYYSNAFAEQNLTKRLGLPVIPLSCLFIRASVQTYHMFLAAWIPPTLPSSVTGLTSVHNHYTNSPTSMPTSTAAALSQKFDDLLRLIPASISSSRAFSNFSTILISVLVFLVLLTVKLVLGMLLLAFARSRYRSMKTREKNPIHHVEGGRRVGGWGVVEVDDDKRRWIYEDDAEGARQLKEREEREKIKRERGSGEGAFDRVKRYEMVAKRIW</sequence>
<protein>
    <recommendedName>
        <fullName evidence="10">Cytomegalovirus gH-receptor family protein</fullName>
    </recommendedName>
</protein>
<evidence type="ECO:0008006" key="10">
    <source>
        <dbReference type="Google" id="ProtNLM"/>
    </source>
</evidence>
<dbReference type="AlphaFoldDB" id="A0A8H7ARP6"/>
<dbReference type="PANTHER" id="PTHR13317">
    <property type="entry name" value="TRANSMEMBRANE ANTERIOR POSTERIOR TRANSFORMATION PROTEIN 1 HOMOLOG"/>
    <property type="match status" value="1"/>
</dbReference>
<feature type="region of interest" description="Disordered" evidence="6">
    <location>
        <begin position="499"/>
        <end position="523"/>
    </location>
</feature>
<accession>A0A8H7ARP6</accession>
<dbReference type="OrthoDB" id="5376140at2759"/>
<feature type="compositionally biased region" description="Polar residues" evidence="6">
    <location>
        <begin position="239"/>
        <end position="260"/>
    </location>
</feature>
<organism evidence="8 9">
    <name type="scientific">Endocarpon pusillum</name>
    <dbReference type="NCBI Taxonomy" id="364733"/>
    <lineage>
        <taxon>Eukaryota</taxon>
        <taxon>Fungi</taxon>
        <taxon>Dikarya</taxon>
        <taxon>Ascomycota</taxon>
        <taxon>Pezizomycotina</taxon>
        <taxon>Eurotiomycetes</taxon>
        <taxon>Chaetothyriomycetidae</taxon>
        <taxon>Verrucariales</taxon>
        <taxon>Verrucariaceae</taxon>
        <taxon>Endocarpon</taxon>
    </lineage>
</organism>
<feature type="compositionally biased region" description="Polar residues" evidence="6">
    <location>
        <begin position="24"/>
        <end position="33"/>
    </location>
</feature>
<reference evidence="8" key="1">
    <citation type="submission" date="2020-02" db="EMBL/GenBank/DDBJ databases">
        <authorList>
            <person name="Palmer J.M."/>
        </authorList>
    </citation>
    <scope>NUCLEOTIDE SEQUENCE</scope>
    <source>
        <strain evidence="8">EPUS1.4</strain>
        <tissue evidence="8">Thallus</tissue>
    </source>
</reference>
<dbReference type="InterPro" id="IPR008010">
    <property type="entry name" value="Tatp1"/>
</dbReference>
<feature type="region of interest" description="Disordered" evidence="6">
    <location>
        <begin position="212"/>
        <end position="314"/>
    </location>
</feature>
<evidence type="ECO:0000256" key="3">
    <source>
        <dbReference type="ARBA" id="ARBA00022692"/>
    </source>
</evidence>
<feature type="compositionally biased region" description="Basic and acidic residues" evidence="6">
    <location>
        <begin position="10"/>
        <end position="22"/>
    </location>
</feature>
<dbReference type="Pfam" id="PF05346">
    <property type="entry name" value="DUF747"/>
    <property type="match status" value="1"/>
</dbReference>
<dbReference type="GO" id="GO:0005789">
    <property type="term" value="C:endoplasmic reticulum membrane"/>
    <property type="evidence" value="ECO:0007669"/>
    <property type="project" value="TreeGrafter"/>
</dbReference>
<keyword evidence="5 7" id="KW-0472">Membrane</keyword>
<comment type="caution">
    <text evidence="8">The sequence shown here is derived from an EMBL/GenBank/DDBJ whole genome shotgun (WGS) entry which is preliminary data.</text>
</comment>
<comment type="subcellular location">
    <subcellularLocation>
        <location evidence="1">Membrane</location>
        <topology evidence="1">Multi-pass membrane protein</topology>
    </subcellularLocation>
</comment>
<evidence type="ECO:0000313" key="9">
    <source>
        <dbReference type="Proteomes" id="UP000606974"/>
    </source>
</evidence>
<evidence type="ECO:0000256" key="6">
    <source>
        <dbReference type="SAM" id="MobiDB-lite"/>
    </source>
</evidence>
<feature type="transmembrane region" description="Helical" evidence="7">
    <location>
        <begin position="908"/>
        <end position="933"/>
    </location>
</feature>
<evidence type="ECO:0000256" key="1">
    <source>
        <dbReference type="ARBA" id="ARBA00004141"/>
    </source>
</evidence>
<evidence type="ECO:0000313" key="8">
    <source>
        <dbReference type="EMBL" id="KAF7513119.1"/>
    </source>
</evidence>
<evidence type="ECO:0000256" key="5">
    <source>
        <dbReference type="ARBA" id="ARBA00023136"/>
    </source>
</evidence>
<dbReference type="EMBL" id="JAACFV010000007">
    <property type="protein sequence ID" value="KAF7513119.1"/>
    <property type="molecule type" value="Genomic_DNA"/>
</dbReference>
<evidence type="ECO:0000256" key="2">
    <source>
        <dbReference type="ARBA" id="ARBA00008803"/>
    </source>
</evidence>
<comment type="similarity">
    <text evidence="2">Belongs to the TAPT1 family.</text>
</comment>
<feature type="compositionally biased region" description="Polar residues" evidence="6">
    <location>
        <begin position="218"/>
        <end position="230"/>
    </location>
</feature>
<dbReference type="PANTHER" id="PTHR13317:SF4">
    <property type="entry name" value="TRANSMEMBRANE ANTERIOR POSTERIOR TRANSFORMATION PROTEIN 1 HOMOLOG"/>
    <property type="match status" value="1"/>
</dbReference>
<feature type="compositionally biased region" description="Low complexity" evidence="6">
    <location>
        <begin position="270"/>
        <end position="282"/>
    </location>
</feature>